<evidence type="ECO:0000256" key="2">
    <source>
        <dbReference type="ARBA" id="ARBA00022448"/>
    </source>
</evidence>
<feature type="domain" description="DOP1-like middle TPR" evidence="9">
    <location>
        <begin position="338"/>
        <end position="514"/>
    </location>
</feature>
<evidence type="ECO:0000259" key="9">
    <source>
        <dbReference type="Pfam" id="PF24597"/>
    </source>
</evidence>
<dbReference type="PANTHER" id="PTHR14042">
    <property type="entry name" value="DOPEY-RELATED"/>
    <property type="match status" value="1"/>
</dbReference>
<keyword evidence="5" id="KW-0472">Membrane</keyword>
<name>A0A8H6M5Y3_9AGAR</name>
<keyword evidence="4" id="KW-0333">Golgi apparatus</keyword>
<feature type="region of interest" description="Disordered" evidence="7">
    <location>
        <begin position="1379"/>
        <end position="1416"/>
    </location>
</feature>
<evidence type="ECO:0000259" key="8">
    <source>
        <dbReference type="Pfam" id="PF04118"/>
    </source>
</evidence>
<comment type="similarity">
    <text evidence="6">Belongs to the DOP1 family.</text>
</comment>
<evidence type="ECO:0000313" key="11">
    <source>
        <dbReference type="EMBL" id="KAF6754234.1"/>
    </source>
</evidence>
<dbReference type="InterPro" id="IPR007249">
    <property type="entry name" value="DOP1_N"/>
</dbReference>
<feature type="domain" description="DOP1 N-terminal" evidence="8">
    <location>
        <begin position="40"/>
        <end position="329"/>
    </location>
</feature>
<evidence type="ECO:0000256" key="6">
    <source>
        <dbReference type="ARBA" id="ARBA00046326"/>
    </source>
</evidence>
<dbReference type="InterPro" id="IPR016024">
    <property type="entry name" value="ARM-type_fold"/>
</dbReference>
<evidence type="ECO:0000256" key="3">
    <source>
        <dbReference type="ARBA" id="ARBA00022927"/>
    </source>
</evidence>
<evidence type="ECO:0000256" key="1">
    <source>
        <dbReference type="ARBA" id="ARBA00004395"/>
    </source>
</evidence>
<dbReference type="InterPro" id="IPR056457">
    <property type="entry name" value="DOP1_C"/>
</dbReference>
<dbReference type="InterPro" id="IPR040314">
    <property type="entry name" value="DOP1"/>
</dbReference>
<comment type="caution">
    <text evidence="11">The sequence shown here is derived from an EMBL/GenBank/DDBJ whole genome shotgun (WGS) entry which is preliminary data.</text>
</comment>
<protein>
    <submittedName>
        <fullName evidence="11">Dopey, N-terminal-domain-containing protein</fullName>
    </submittedName>
</protein>
<dbReference type="InterPro" id="IPR056458">
    <property type="entry name" value="TPR_DOP1_M"/>
</dbReference>
<keyword evidence="12" id="KW-1185">Reference proteome</keyword>
<keyword evidence="2" id="KW-0813">Transport</keyword>
<evidence type="ECO:0000259" key="10">
    <source>
        <dbReference type="Pfam" id="PF24598"/>
    </source>
</evidence>
<proteinExistence type="inferred from homology"/>
<feature type="domain" description="DOP1-like C-terminal" evidence="10">
    <location>
        <begin position="1282"/>
        <end position="1790"/>
    </location>
</feature>
<dbReference type="Pfam" id="PF04118">
    <property type="entry name" value="Dopey_N"/>
    <property type="match status" value="1"/>
</dbReference>
<comment type="subcellular location">
    <subcellularLocation>
        <location evidence="1">Golgi apparatus membrane</location>
        <topology evidence="1">Peripheral membrane protein</topology>
    </subcellularLocation>
</comment>
<evidence type="ECO:0000256" key="4">
    <source>
        <dbReference type="ARBA" id="ARBA00023034"/>
    </source>
</evidence>
<keyword evidence="3" id="KW-0653">Protein transport</keyword>
<accession>A0A8H6M5Y3</accession>
<dbReference type="SUPFAM" id="SSF48371">
    <property type="entry name" value="ARM repeat"/>
    <property type="match status" value="2"/>
</dbReference>
<dbReference type="GO" id="GO:0006895">
    <property type="term" value="P:Golgi to endosome transport"/>
    <property type="evidence" value="ECO:0007669"/>
    <property type="project" value="InterPro"/>
</dbReference>
<evidence type="ECO:0000313" key="12">
    <source>
        <dbReference type="Proteomes" id="UP000521943"/>
    </source>
</evidence>
<gene>
    <name evidence="11" type="ORF">DFP72DRAFT_379990</name>
</gene>
<dbReference type="GO" id="GO:0000139">
    <property type="term" value="C:Golgi membrane"/>
    <property type="evidence" value="ECO:0007669"/>
    <property type="project" value="UniProtKB-SubCell"/>
</dbReference>
<dbReference type="Proteomes" id="UP000521943">
    <property type="component" value="Unassembled WGS sequence"/>
</dbReference>
<reference evidence="11 12" key="1">
    <citation type="submission" date="2020-07" db="EMBL/GenBank/DDBJ databases">
        <title>Comparative genomics of pyrophilous fungi reveals a link between fire events and developmental genes.</title>
        <authorList>
            <consortium name="DOE Joint Genome Institute"/>
            <person name="Steindorff A.S."/>
            <person name="Carver A."/>
            <person name="Calhoun S."/>
            <person name="Stillman K."/>
            <person name="Liu H."/>
            <person name="Lipzen A."/>
            <person name="Pangilinan J."/>
            <person name="Labutti K."/>
            <person name="Bruns T.D."/>
            <person name="Grigoriev I.V."/>
        </authorList>
    </citation>
    <scope>NUCLEOTIDE SEQUENCE [LARGE SCALE GENOMIC DNA]</scope>
    <source>
        <strain evidence="11 12">CBS 144469</strain>
    </source>
</reference>
<dbReference type="GO" id="GO:0005829">
    <property type="term" value="C:cytosol"/>
    <property type="evidence" value="ECO:0007669"/>
    <property type="project" value="GOC"/>
</dbReference>
<dbReference type="GO" id="GO:0015031">
    <property type="term" value="P:protein transport"/>
    <property type="evidence" value="ECO:0007669"/>
    <property type="project" value="UniProtKB-KW"/>
</dbReference>
<dbReference type="Pfam" id="PF24597">
    <property type="entry name" value="TPR_DOP1_M"/>
    <property type="match status" value="1"/>
</dbReference>
<dbReference type="Pfam" id="PF24598">
    <property type="entry name" value="DOP1_C"/>
    <property type="match status" value="1"/>
</dbReference>
<feature type="compositionally biased region" description="Basic and acidic residues" evidence="7">
    <location>
        <begin position="1396"/>
        <end position="1407"/>
    </location>
</feature>
<evidence type="ECO:0000256" key="5">
    <source>
        <dbReference type="ARBA" id="ARBA00023136"/>
    </source>
</evidence>
<sequence>MSSAPSVSGVEVAGTAVKKGSAWITAKASERSLIQAYSSDPKFKKYVQQVDKCLNTFDDVHEWADCIAFLKQLLKTFQTYSQFKEIPKKLIVAKRLSQCLNPALPTGVHQRALEVYIHILSLLGPEGLKRDLPLWSSGLFPFFEYSATSVKPTLLNIYETHYLPLQGALRPIMKSFTLALLPGLEEETGEFFEKVVGLLDKLSTSASLSFFFQNIWLVMLTTPSARGTSLNYLSRRLPRLNPDEDITEIVGKDIGLMIRAFAAALEDENLLVRRGALDLLLQAIRVDSTAIRKAHVEDRAIIMRAAVGVVLRRDISLNRRLYSWLLGPEERPENPIGFYKEHALGLLYSTLKNEMFSPSGEYAESRPFKIFISLLDKWEIGSPLADILVYDAFKAIKSLMEAHSTDSGEDLMMTASTLYEALEPEILWKPLLSKIFKEMSGDGSQTEAIDLALFILDTFSHDEEIQANHFPTIIAALLDLLDIQLQTTPSLSISPATLRCLVLLEEILKYTPHLGLVDRTAINPPNTQKEEARETQRPYLFACSFYEIEDFEPVPASSQPPSTSNAPFTTAFNNLFSLSTRTARMLASPGPHAGAVREGLSRILTLCERLLGRLSISLQVAWDPSAWMNTLLQTFEYESVTFTVVDRVVTLIAALSRSQHLEPRLNINNRASMRKMVTKLLQYLKTDTTAYHARAVHLICSLETSTPDSHVESVIAQTMASPESRNVAEAYEAFGILWRLSEDSMVPGFRFRVPLMIVLETLKSNDPGLYRIGETWMRCSLKSYLRILDPILFDLLDPSIIRTPHAFKVQKRDLSGYLYERPFDQRLINHLLEVLLSVVTFAGQGFAKAAATSAVKRSHHAPLVQRVEAAFQDANRSYLDVLIEVLLRFIQSEPAPRLSSTMKPLNLLLQSTAVQLLQLIVTRGEFDQALIGSIEAIVIGKLYYTVHTKNLDIQNKLLHLLHSIVSLSIAHVENVRIAASKDTAADPAPAQEKDDSIRYTLNPLMVQTLVDGISIRSNRPVMQHWLDFILGAIPQFQPALQPAIVPLNDCICRQLTSILGEITNATRFSQEYGSDLQASATELDLIMLINGLERLVLLGLAYTSEADAIDDDASIQEKAVNESSGLLGYVSTVFSGDRGSGNANEQSNARVPGYRSLDDGIRILYLIWGTMVWKPPSVWSPREESLSLIYNRTRARCRRALEHLFRVQPMEVFESIIDWWNKDTLMQESSPDAAFELVDILLSTAQNATHMICESISNRISTAANRKASSNLSLTDAVLFKFMEQYFQRLEGPLAIQVWSRSLSLVKDLVTNTKEFKPQNFPALRCMSVLSEKVTQTTAMEDKRIRKELQDNYGKLLDSCVMFVGRSSDQGSWIRRSTKEAITSTNGRASPAPTRADSKAPDEKAEDSAALPPDTARQPATSELLFHITSFIARSAVPHLRRFLLENDKVIAMCNNIVYYIVNPAMRGKTRPMDVEPTVVAIITEMTKIPASLKSWRTVMIDLLSDNRVFNSDPEDGAKWRPVVKALYHSDKTAFTELLTKVGAAPSANIFTNKEYEMLLRSLNIRRLSFVLFSGENNSFLTQLPTIQEKLVDVFRNVTSPVVQSEVFLCIRVLLCRLSPHNLTSFWPVVLTELYRIFEQVIAALPADGSEDLQLVLAACKCLDLLLVLQTEEFQVHQWIFITDTVDAIYRPEDWFPEAMLDQLAEIASSLPLVSSTSASTAFLPSSSSSSSHNKNNSISTSAWALDSAPSGGRPMRRPLLGSTRAIDSMRDLVPFFSNVSIASYESVYASGGNIDWEVIERGIMEDLFDGR</sequence>
<dbReference type="EMBL" id="JACGCI010000035">
    <property type="protein sequence ID" value="KAF6754234.1"/>
    <property type="molecule type" value="Genomic_DNA"/>
</dbReference>
<organism evidence="11 12">
    <name type="scientific">Ephemerocybe angulata</name>
    <dbReference type="NCBI Taxonomy" id="980116"/>
    <lineage>
        <taxon>Eukaryota</taxon>
        <taxon>Fungi</taxon>
        <taxon>Dikarya</taxon>
        <taxon>Basidiomycota</taxon>
        <taxon>Agaricomycotina</taxon>
        <taxon>Agaricomycetes</taxon>
        <taxon>Agaricomycetidae</taxon>
        <taxon>Agaricales</taxon>
        <taxon>Agaricineae</taxon>
        <taxon>Psathyrellaceae</taxon>
        <taxon>Ephemerocybe</taxon>
    </lineage>
</organism>
<dbReference type="PANTHER" id="PTHR14042:SF24">
    <property type="entry name" value="PROTEIN DOPEY-1 HOMOLOG"/>
    <property type="match status" value="1"/>
</dbReference>
<dbReference type="GO" id="GO:0005802">
    <property type="term" value="C:trans-Golgi network"/>
    <property type="evidence" value="ECO:0007669"/>
    <property type="project" value="TreeGrafter"/>
</dbReference>
<dbReference type="OrthoDB" id="297643at2759"/>
<evidence type="ECO:0000256" key="7">
    <source>
        <dbReference type="SAM" id="MobiDB-lite"/>
    </source>
</evidence>
<dbReference type="GO" id="GO:0005768">
    <property type="term" value="C:endosome"/>
    <property type="evidence" value="ECO:0007669"/>
    <property type="project" value="TreeGrafter"/>
</dbReference>